<accession>A0A5A7TJA3</accession>
<evidence type="ECO:0000313" key="3">
    <source>
        <dbReference type="Proteomes" id="UP000321393"/>
    </source>
</evidence>
<proteinExistence type="predicted"/>
<evidence type="ECO:0000313" key="2">
    <source>
        <dbReference type="EMBL" id="TYK01136.1"/>
    </source>
</evidence>
<dbReference type="AlphaFoldDB" id="A0A5A7TJA3"/>
<organism evidence="1 3">
    <name type="scientific">Cucumis melo var. makuwa</name>
    <name type="common">Oriental melon</name>
    <dbReference type="NCBI Taxonomy" id="1194695"/>
    <lineage>
        <taxon>Eukaryota</taxon>
        <taxon>Viridiplantae</taxon>
        <taxon>Streptophyta</taxon>
        <taxon>Embryophyta</taxon>
        <taxon>Tracheophyta</taxon>
        <taxon>Spermatophyta</taxon>
        <taxon>Magnoliopsida</taxon>
        <taxon>eudicotyledons</taxon>
        <taxon>Gunneridae</taxon>
        <taxon>Pentapetalae</taxon>
        <taxon>rosids</taxon>
        <taxon>fabids</taxon>
        <taxon>Cucurbitales</taxon>
        <taxon>Cucurbitaceae</taxon>
        <taxon>Benincaseae</taxon>
        <taxon>Cucumis</taxon>
    </lineage>
</organism>
<evidence type="ECO:0000313" key="4">
    <source>
        <dbReference type="Proteomes" id="UP000321947"/>
    </source>
</evidence>
<name>A0A5A7TJA3_CUCMM</name>
<dbReference type="EMBL" id="SSTE01015194">
    <property type="protein sequence ID" value="KAA0043503.1"/>
    <property type="molecule type" value="Genomic_DNA"/>
</dbReference>
<reference evidence="3 4" key="1">
    <citation type="submission" date="2019-08" db="EMBL/GenBank/DDBJ databases">
        <title>Draft genome sequences of two oriental melons (Cucumis melo L. var makuwa).</title>
        <authorList>
            <person name="Kwon S.-Y."/>
        </authorList>
    </citation>
    <scope>NUCLEOTIDE SEQUENCE [LARGE SCALE GENOMIC DNA]</scope>
    <source>
        <strain evidence="4">cv. Chang Bougi</strain>
        <strain evidence="3">cv. SW 3</strain>
        <tissue evidence="1">Leaf</tissue>
    </source>
</reference>
<protein>
    <submittedName>
        <fullName evidence="1">Ty3-gypsy retrotransposon protein</fullName>
    </submittedName>
</protein>
<evidence type="ECO:0000313" key="1">
    <source>
        <dbReference type="EMBL" id="KAA0043503.1"/>
    </source>
</evidence>
<comment type="caution">
    <text evidence="1">The sequence shown here is derived from an EMBL/GenBank/DDBJ whole genome shotgun (WGS) entry which is preliminary data.</text>
</comment>
<gene>
    <name evidence="2" type="ORF">E5676_scaffold109G00030</name>
    <name evidence="1" type="ORF">E6C27_scaffold43056G00040</name>
</gene>
<dbReference type="Proteomes" id="UP000321947">
    <property type="component" value="Unassembled WGS sequence"/>
</dbReference>
<dbReference type="EMBL" id="SSTD01016302">
    <property type="protein sequence ID" value="TYK01136.1"/>
    <property type="molecule type" value="Genomic_DNA"/>
</dbReference>
<sequence length="91" mass="10634">MSSHRASLSKLMASSKARIVIKENLLYDNYNYASIKSKREAHLNVMYVMMVDVTFDVAMAYMERKINLVMKAVEERDHEIVKRADTDLQNY</sequence>
<dbReference type="Proteomes" id="UP000321393">
    <property type="component" value="Unassembled WGS sequence"/>
</dbReference>